<keyword evidence="1" id="KW-0175">Coiled coil</keyword>
<proteinExistence type="predicted"/>
<organism evidence="2 3">
    <name type="scientific">Capnocytophaga canimorsus</name>
    <dbReference type="NCBI Taxonomy" id="28188"/>
    <lineage>
        <taxon>Bacteria</taxon>
        <taxon>Pseudomonadati</taxon>
        <taxon>Bacteroidota</taxon>
        <taxon>Flavobacteriia</taxon>
        <taxon>Flavobacteriales</taxon>
        <taxon>Flavobacteriaceae</taxon>
        <taxon>Capnocytophaga</taxon>
    </lineage>
</organism>
<sequence length="163" mass="19296">MAFENLVSITFTQQELNTLDEALKNIENVLKGKTQNLTPEERRQYGSIAEQNKLFVNKVKMYMEQYPDYVPRYIDKAEFDRDYQARTDLEPRYSRLKSIMEQITDTKVLLDYDNYQASLSFYRSIRVLSQENIPGSNVIADDLKQFFHRGRNKSETEKNKEAE</sequence>
<gene>
    <name evidence="2" type="ORF">CCAN11_2340027</name>
</gene>
<evidence type="ECO:0000313" key="3">
    <source>
        <dbReference type="Proteomes" id="UP000039370"/>
    </source>
</evidence>
<reference evidence="3" key="1">
    <citation type="submission" date="2015-01" db="EMBL/GenBank/DDBJ databases">
        <authorList>
            <person name="MANFREDI Pablo"/>
        </authorList>
    </citation>
    <scope>NUCLEOTIDE SEQUENCE [LARGE SCALE GENOMIC DNA]</scope>
    <source>
        <strain evidence="3">Cc11</strain>
    </source>
</reference>
<dbReference type="Proteomes" id="UP000039370">
    <property type="component" value="Unassembled WGS sequence"/>
</dbReference>
<name>A0A0B7IMC6_9FLAO</name>
<dbReference type="AlphaFoldDB" id="A0A0B7IMC6"/>
<protein>
    <submittedName>
        <fullName evidence="2">Uncharacterized protein</fullName>
    </submittedName>
</protein>
<dbReference type="RefSeq" id="WP_041987126.1">
    <property type="nucleotide sequence ID" value="NZ_BOQJ01000024.1"/>
</dbReference>
<dbReference type="EMBL" id="CDOK01000151">
    <property type="protein sequence ID" value="CEN51704.1"/>
    <property type="molecule type" value="Genomic_DNA"/>
</dbReference>
<accession>A0A0B7IMC6</accession>
<feature type="coiled-coil region" evidence="1">
    <location>
        <begin position="9"/>
        <end position="36"/>
    </location>
</feature>
<evidence type="ECO:0000313" key="2">
    <source>
        <dbReference type="EMBL" id="CEN51704.1"/>
    </source>
</evidence>
<evidence type="ECO:0000256" key="1">
    <source>
        <dbReference type="SAM" id="Coils"/>
    </source>
</evidence>